<dbReference type="GO" id="GO:0005886">
    <property type="term" value="C:plasma membrane"/>
    <property type="evidence" value="ECO:0007669"/>
    <property type="project" value="TreeGrafter"/>
</dbReference>
<dbReference type="GO" id="GO:0008168">
    <property type="term" value="F:methyltransferase activity"/>
    <property type="evidence" value="ECO:0007669"/>
    <property type="project" value="UniProtKB-KW"/>
</dbReference>
<proteinExistence type="predicted"/>
<dbReference type="PANTHER" id="PTHR30487">
    <property type="entry name" value="TYPE 4 PREPILIN-LIKE PROTEINS LEADER PEPTIDE-PROCESSING ENZYME"/>
    <property type="match status" value="1"/>
</dbReference>
<keyword evidence="3" id="KW-0489">Methyltransferase</keyword>
<keyword evidence="4" id="KW-1185">Reference proteome</keyword>
<dbReference type="InterPro" id="IPR010627">
    <property type="entry name" value="Prepilin_pept_A24_N"/>
</dbReference>
<keyword evidence="1" id="KW-1133">Transmembrane helix</keyword>
<evidence type="ECO:0000259" key="2">
    <source>
        <dbReference type="Pfam" id="PF06750"/>
    </source>
</evidence>
<feature type="transmembrane region" description="Helical" evidence="1">
    <location>
        <begin position="182"/>
        <end position="200"/>
    </location>
</feature>
<dbReference type="AlphaFoldDB" id="A0A286RCH1"/>
<dbReference type="GO" id="GO:0032259">
    <property type="term" value="P:methylation"/>
    <property type="evidence" value="ECO:0007669"/>
    <property type="project" value="UniProtKB-KW"/>
</dbReference>
<evidence type="ECO:0000313" key="3">
    <source>
        <dbReference type="EMBL" id="ASV73653.1"/>
    </source>
</evidence>
<dbReference type="GO" id="GO:0004190">
    <property type="term" value="F:aspartic-type endopeptidase activity"/>
    <property type="evidence" value="ECO:0007669"/>
    <property type="project" value="TreeGrafter"/>
</dbReference>
<protein>
    <submittedName>
        <fullName evidence="3">Leader peptidase (Prepilin peptidase) / N-methyltransferase</fullName>
    </submittedName>
</protein>
<dbReference type="EMBL" id="CP018477">
    <property type="protein sequence ID" value="ASV73653.1"/>
    <property type="molecule type" value="Genomic_DNA"/>
</dbReference>
<dbReference type="Pfam" id="PF06750">
    <property type="entry name" value="A24_N_bact"/>
    <property type="match status" value="1"/>
</dbReference>
<name>A0A286RCH1_9BACT</name>
<dbReference type="Proteomes" id="UP000215086">
    <property type="component" value="Chromosome"/>
</dbReference>
<dbReference type="RefSeq" id="WP_168175783.1">
    <property type="nucleotide sequence ID" value="NZ_CP018477.1"/>
</dbReference>
<evidence type="ECO:0000313" key="4">
    <source>
        <dbReference type="Proteomes" id="UP000215086"/>
    </source>
</evidence>
<keyword evidence="1" id="KW-0812">Transmembrane</keyword>
<feature type="transmembrane region" description="Helical" evidence="1">
    <location>
        <begin position="119"/>
        <end position="138"/>
    </location>
</feature>
<dbReference type="GO" id="GO:0006465">
    <property type="term" value="P:signal peptide processing"/>
    <property type="evidence" value="ECO:0007669"/>
    <property type="project" value="TreeGrafter"/>
</dbReference>
<gene>
    <name evidence="3" type="ORF">THTE_1051</name>
</gene>
<feature type="transmembrane region" description="Helical" evidence="1">
    <location>
        <begin position="233"/>
        <end position="257"/>
    </location>
</feature>
<feature type="transmembrane region" description="Helical" evidence="1">
    <location>
        <begin position="6"/>
        <end position="27"/>
    </location>
</feature>
<organism evidence="3 4">
    <name type="scientific">Thermogutta terrifontis</name>
    <dbReference type="NCBI Taxonomy" id="1331910"/>
    <lineage>
        <taxon>Bacteria</taxon>
        <taxon>Pseudomonadati</taxon>
        <taxon>Planctomycetota</taxon>
        <taxon>Planctomycetia</taxon>
        <taxon>Pirellulales</taxon>
        <taxon>Thermoguttaceae</taxon>
        <taxon>Thermogutta</taxon>
    </lineage>
</organism>
<reference evidence="3 4" key="1">
    <citation type="journal article" name="Front. Microbiol.">
        <title>Sugar Metabolism of the First Thermophilic Planctomycete Thermogutta terrifontis: Comparative Genomic and Transcriptomic Approaches.</title>
        <authorList>
            <person name="Elcheninov A.G."/>
            <person name="Menzel P."/>
            <person name="Gudbergsdottir S.R."/>
            <person name="Slesarev A.I."/>
            <person name="Kadnikov V.V."/>
            <person name="Krogh A."/>
            <person name="Bonch-Osmolovskaya E.A."/>
            <person name="Peng X."/>
            <person name="Kublanov I.V."/>
        </authorList>
    </citation>
    <scope>NUCLEOTIDE SEQUENCE [LARGE SCALE GENOMIC DNA]</scope>
    <source>
        <strain evidence="3 4">R1</strain>
    </source>
</reference>
<accession>A0A286RCH1</accession>
<feature type="transmembrane region" description="Helical" evidence="1">
    <location>
        <begin position="150"/>
        <end position="170"/>
    </location>
</feature>
<keyword evidence="1" id="KW-0472">Membrane</keyword>
<dbReference type="KEGG" id="ttf:THTE_1051"/>
<evidence type="ECO:0000256" key="1">
    <source>
        <dbReference type="SAM" id="Phobius"/>
    </source>
</evidence>
<dbReference type="InterPro" id="IPR050882">
    <property type="entry name" value="Prepilin_peptidase/N-MTase"/>
</dbReference>
<sequence length="295" mass="32164">MNALDTVIQVWWFVLGAVVGSFLNVVIHRLPRGESLVWPGSHCPYCGHSIRWFDNLPVLSWLILRGRCRDCSAPISVRYPLVEAISSAIVGSTAWMVSAGEWSKWLAAMAGMDRAATTMLLQVACFAGFLLTVFVVAAIHWDGEPAPTAVWGPCIGMTVLAYGLMSFWRAERDLPLLSESPLGVAFWVDLIVGTALGWGADMLNRHALQRLNRAKRVEVDSWDWTAATGVGALLWPAPVGIILGTLALLLQGGMSLGKFRASGKNTFSGVKRLHRNRGAVLALWGIANWGLLFLV</sequence>
<dbReference type="PANTHER" id="PTHR30487:SF0">
    <property type="entry name" value="PREPILIN LEADER PEPTIDASE_N-METHYLTRANSFERASE-RELATED"/>
    <property type="match status" value="1"/>
</dbReference>
<keyword evidence="3" id="KW-0808">Transferase</keyword>
<feature type="domain" description="Prepilin peptidase A24 N-terminal" evidence="2">
    <location>
        <begin position="14"/>
        <end position="96"/>
    </location>
</feature>
<feature type="transmembrane region" description="Helical" evidence="1">
    <location>
        <begin position="278"/>
        <end position="294"/>
    </location>
</feature>